<proteinExistence type="predicted"/>
<feature type="compositionally biased region" description="Basic residues" evidence="1">
    <location>
        <begin position="60"/>
        <end position="77"/>
    </location>
</feature>
<name>A0AB34IT74_PRYPA</name>
<dbReference type="EMBL" id="JBGBPQ010000020">
    <property type="protein sequence ID" value="KAL1504523.1"/>
    <property type="molecule type" value="Genomic_DNA"/>
</dbReference>
<organism evidence="2 3">
    <name type="scientific">Prymnesium parvum</name>
    <name type="common">Toxic golden alga</name>
    <dbReference type="NCBI Taxonomy" id="97485"/>
    <lineage>
        <taxon>Eukaryota</taxon>
        <taxon>Haptista</taxon>
        <taxon>Haptophyta</taxon>
        <taxon>Prymnesiophyceae</taxon>
        <taxon>Prymnesiales</taxon>
        <taxon>Prymnesiaceae</taxon>
        <taxon>Prymnesium</taxon>
    </lineage>
</organism>
<evidence type="ECO:0000313" key="2">
    <source>
        <dbReference type="EMBL" id="KAL1504523.1"/>
    </source>
</evidence>
<protein>
    <recommendedName>
        <fullName evidence="4">NYN domain-containing protein</fullName>
    </recommendedName>
</protein>
<accession>A0AB34IT74</accession>
<dbReference type="AlphaFoldDB" id="A0AB34IT74"/>
<sequence length="346" mass="36269">MPPEARVSAPLLLLYGSLLLCAPLLLTTPRLYGSLLLCAPLLYAWRHATHADAPSEPHSARQKRQPRGAARRRKAAARRQPAARLEALLLDVNNVRGAGRFARGVGEALLLDVNNVRGAGRFARGVGEALLLDVNNVRGAGRFARGVGEACAALALWAAERGAACALLAVDHGEAWEAFAPRDGLVVAFAGPKERATADDVIELSAHFCVHIASQRVLVVTSDSLLRTRCKLAARGQPHRLSCKGRDAFSSLAPPLASRGAEFFCGGETSGGAAETTDQRRAQAAALHARLRAAAATGGGAAAALAAWLNGEEAAEARVALRRGLEAHWTRQSGGAWAAAPLEPAN</sequence>
<comment type="caution">
    <text evidence="2">The sequence shown here is derived from an EMBL/GenBank/DDBJ whole genome shotgun (WGS) entry which is preliminary data.</text>
</comment>
<keyword evidence="3" id="KW-1185">Reference proteome</keyword>
<feature type="region of interest" description="Disordered" evidence="1">
    <location>
        <begin position="53"/>
        <end position="79"/>
    </location>
</feature>
<evidence type="ECO:0000256" key="1">
    <source>
        <dbReference type="SAM" id="MobiDB-lite"/>
    </source>
</evidence>
<reference evidence="2 3" key="1">
    <citation type="journal article" date="2024" name="Science">
        <title>Giant polyketide synthase enzymes in the biosynthesis of giant marine polyether toxins.</title>
        <authorList>
            <person name="Fallon T.R."/>
            <person name="Shende V.V."/>
            <person name="Wierzbicki I.H."/>
            <person name="Pendleton A.L."/>
            <person name="Watervoot N.F."/>
            <person name="Auber R.P."/>
            <person name="Gonzalez D.J."/>
            <person name="Wisecaver J.H."/>
            <person name="Moore B.S."/>
        </authorList>
    </citation>
    <scope>NUCLEOTIDE SEQUENCE [LARGE SCALE GENOMIC DNA]</scope>
    <source>
        <strain evidence="2 3">12B1</strain>
    </source>
</reference>
<gene>
    <name evidence="2" type="ORF">AB1Y20_010925</name>
</gene>
<evidence type="ECO:0000313" key="3">
    <source>
        <dbReference type="Proteomes" id="UP001515480"/>
    </source>
</evidence>
<evidence type="ECO:0008006" key="4">
    <source>
        <dbReference type="Google" id="ProtNLM"/>
    </source>
</evidence>
<dbReference type="Proteomes" id="UP001515480">
    <property type="component" value="Unassembled WGS sequence"/>
</dbReference>